<keyword evidence="6" id="KW-0472">Membrane</keyword>
<dbReference type="EMBL" id="JBHUEH010000016">
    <property type="protein sequence ID" value="MFD1886690.1"/>
    <property type="molecule type" value="Genomic_DNA"/>
</dbReference>
<dbReference type="InterPro" id="IPR012340">
    <property type="entry name" value="NA-bd_OB-fold"/>
</dbReference>
<dbReference type="InterPro" id="IPR047641">
    <property type="entry name" value="ABC_transpr_MalK/UgpC-like"/>
</dbReference>
<dbReference type="RefSeq" id="WP_347326183.1">
    <property type="nucleotide sequence ID" value="NZ_JBCGUH010000009.1"/>
</dbReference>
<evidence type="ECO:0000313" key="9">
    <source>
        <dbReference type="Proteomes" id="UP001597233"/>
    </source>
</evidence>
<dbReference type="InterPro" id="IPR027417">
    <property type="entry name" value="P-loop_NTPase"/>
</dbReference>
<evidence type="ECO:0000256" key="1">
    <source>
        <dbReference type="ARBA" id="ARBA00022448"/>
    </source>
</evidence>
<dbReference type="Gene3D" id="3.40.50.300">
    <property type="entry name" value="P-loop containing nucleotide triphosphate hydrolases"/>
    <property type="match status" value="1"/>
</dbReference>
<organism evidence="8 9">
    <name type="scientific">Paenibacillus wenxiniae</name>
    <dbReference type="NCBI Taxonomy" id="1636843"/>
    <lineage>
        <taxon>Bacteria</taxon>
        <taxon>Bacillati</taxon>
        <taxon>Bacillota</taxon>
        <taxon>Bacilli</taxon>
        <taxon>Bacillales</taxon>
        <taxon>Paenibacillaceae</taxon>
        <taxon>Paenibacillus</taxon>
    </lineage>
</organism>
<dbReference type="PANTHER" id="PTHR43875">
    <property type="entry name" value="MALTODEXTRIN IMPORT ATP-BINDING PROTEIN MSMX"/>
    <property type="match status" value="1"/>
</dbReference>
<gene>
    <name evidence="8" type="ORF">ACFSC9_14265</name>
</gene>
<dbReference type="SUPFAM" id="SSF52540">
    <property type="entry name" value="P-loop containing nucleoside triphosphate hydrolases"/>
    <property type="match status" value="1"/>
</dbReference>
<comment type="caution">
    <text evidence="8">The sequence shown here is derived from an EMBL/GenBank/DDBJ whole genome shotgun (WGS) entry which is preliminary data.</text>
</comment>
<keyword evidence="9" id="KW-1185">Reference proteome</keyword>
<dbReference type="InterPro" id="IPR003593">
    <property type="entry name" value="AAA+_ATPase"/>
</dbReference>
<accession>A0ABW4RKB3</accession>
<keyword evidence="4 8" id="KW-0067">ATP-binding</keyword>
<feature type="domain" description="ABC transporter" evidence="7">
    <location>
        <begin position="4"/>
        <end position="240"/>
    </location>
</feature>
<keyword evidence="5" id="KW-1278">Translocase</keyword>
<evidence type="ECO:0000313" key="8">
    <source>
        <dbReference type="EMBL" id="MFD1886690.1"/>
    </source>
</evidence>
<dbReference type="InterPro" id="IPR003439">
    <property type="entry name" value="ABC_transporter-like_ATP-bd"/>
</dbReference>
<dbReference type="SMART" id="SM00382">
    <property type="entry name" value="AAA"/>
    <property type="match status" value="1"/>
</dbReference>
<evidence type="ECO:0000256" key="6">
    <source>
        <dbReference type="ARBA" id="ARBA00023136"/>
    </source>
</evidence>
<keyword evidence="3" id="KW-0547">Nucleotide-binding</keyword>
<reference evidence="9" key="1">
    <citation type="journal article" date="2019" name="Int. J. Syst. Evol. Microbiol.">
        <title>The Global Catalogue of Microorganisms (GCM) 10K type strain sequencing project: providing services to taxonomists for standard genome sequencing and annotation.</title>
        <authorList>
            <consortium name="The Broad Institute Genomics Platform"/>
            <consortium name="The Broad Institute Genome Sequencing Center for Infectious Disease"/>
            <person name="Wu L."/>
            <person name="Ma J."/>
        </authorList>
    </citation>
    <scope>NUCLEOTIDE SEQUENCE [LARGE SCALE GENOMIC DNA]</scope>
    <source>
        <strain evidence="9">CCUG 54950</strain>
    </source>
</reference>
<evidence type="ECO:0000259" key="7">
    <source>
        <dbReference type="PROSITE" id="PS50893"/>
    </source>
</evidence>
<evidence type="ECO:0000256" key="2">
    <source>
        <dbReference type="ARBA" id="ARBA00022475"/>
    </source>
</evidence>
<dbReference type="Proteomes" id="UP001597233">
    <property type="component" value="Unassembled WGS sequence"/>
</dbReference>
<evidence type="ECO:0000256" key="4">
    <source>
        <dbReference type="ARBA" id="ARBA00022840"/>
    </source>
</evidence>
<dbReference type="Gene3D" id="2.40.50.100">
    <property type="match status" value="1"/>
</dbReference>
<dbReference type="GO" id="GO:0005524">
    <property type="term" value="F:ATP binding"/>
    <property type="evidence" value="ECO:0007669"/>
    <property type="project" value="UniProtKB-KW"/>
</dbReference>
<evidence type="ECO:0000256" key="5">
    <source>
        <dbReference type="ARBA" id="ARBA00022967"/>
    </source>
</evidence>
<dbReference type="InterPro" id="IPR008995">
    <property type="entry name" value="Mo/tungstate-bd_C_term_dom"/>
</dbReference>
<dbReference type="InterPro" id="IPR017871">
    <property type="entry name" value="ABC_transporter-like_CS"/>
</dbReference>
<name>A0ABW4RKB3_9BACL</name>
<dbReference type="PROSITE" id="PS50893">
    <property type="entry name" value="ABC_TRANSPORTER_2"/>
    <property type="match status" value="1"/>
</dbReference>
<dbReference type="SUPFAM" id="SSF50331">
    <property type="entry name" value="MOP-like"/>
    <property type="match status" value="1"/>
</dbReference>
<keyword evidence="2" id="KW-1003">Cell membrane</keyword>
<protein>
    <submittedName>
        <fullName evidence="8">ABC transporter ATP-binding protein</fullName>
    </submittedName>
</protein>
<dbReference type="Pfam" id="PF00005">
    <property type="entry name" value="ABC_tran"/>
    <property type="match status" value="1"/>
</dbReference>
<evidence type="ECO:0000256" key="3">
    <source>
        <dbReference type="ARBA" id="ARBA00022741"/>
    </source>
</evidence>
<keyword evidence="1" id="KW-0813">Transport</keyword>
<proteinExistence type="predicted"/>
<sequence>MSAIELRNITVNIGSKQVLRGIDLNVDKGEFMTFLGPSGCGKTTLLRTIAGLQQANGGTIVLSGKEVANGDTAYHLDSAKRGLNLVFQSYALWPHMTVFDNVAFGLRIRRHSKSEIRQKVMAALHKVRIGELAERYPGELSGGQQQRVAIARAIVTEPELLLLDEPLSNLDARLRVEMRAELKRLHRELGATIIYVTHDQQEALTLSSRIAVFFEGKIVQVDRPQALYRRPATLTIADFFGSGGMEMNHVEGRIGLTGDGSLYLSSPVCSFALDAQMNTDNVTTKETAVTITIKPEHVRLQRHYVPGAIACQVDTVFPAGSETTVTVWAGGRLLTVRMLGDAEYEMGDNAYILLSPEHLNLYHGETGELLDGLCPCSVSSTNNDAIHYSNHPNHLLAEGSTP</sequence>
<dbReference type="PANTHER" id="PTHR43875:SF15">
    <property type="entry name" value="TREHALOSE IMPORT ATP-BINDING PROTEIN SUGC"/>
    <property type="match status" value="1"/>
</dbReference>
<dbReference type="InterPro" id="IPR013611">
    <property type="entry name" value="Transp-assoc_OB_typ2"/>
</dbReference>
<dbReference type="PROSITE" id="PS00211">
    <property type="entry name" value="ABC_TRANSPORTER_1"/>
    <property type="match status" value="1"/>
</dbReference>
<dbReference type="Pfam" id="PF08402">
    <property type="entry name" value="TOBE_2"/>
    <property type="match status" value="1"/>
</dbReference>
<dbReference type="Gene3D" id="2.40.50.140">
    <property type="entry name" value="Nucleic acid-binding proteins"/>
    <property type="match status" value="1"/>
</dbReference>